<dbReference type="EC" id="3.2.1.75" evidence="13"/>
<protein>
    <recommendedName>
        <fullName evidence="13">glucan endo-1,6-beta-glucosidase</fullName>
        <ecNumber evidence="13">3.2.1.75</ecNumber>
    </recommendedName>
    <alternativeName>
        <fullName evidence="15">Beta-1,6-glucanase B</fullName>
    </alternativeName>
    <alternativeName>
        <fullName evidence="14">Endo-1,6-beta-D-glucanase B</fullName>
    </alternativeName>
    <alternativeName>
        <fullName evidence="16">Endo-1,6-beta-glucanase B</fullName>
    </alternativeName>
</protein>
<proteinExistence type="inferred from homology"/>
<dbReference type="GO" id="GO:0009986">
    <property type="term" value="C:cell surface"/>
    <property type="evidence" value="ECO:0007669"/>
    <property type="project" value="TreeGrafter"/>
</dbReference>
<evidence type="ECO:0000256" key="16">
    <source>
        <dbReference type="ARBA" id="ARBA00043257"/>
    </source>
</evidence>
<evidence type="ECO:0000256" key="8">
    <source>
        <dbReference type="ARBA" id="ARBA00023295"/>
    </source>
</evidence>
<sequence>MLFLNKPALILLGILATGIHAWLPDGIRDANQFNQSIHDAPGNSTFSKRNLPGFDKIRGVNLGSLFVFEPWMASGQWNNMGCGPYKSEFDCVVGIGQDRADAVFQQHYSTWITQADIARIKSYGLNTIRIPLGYWLFEPIIYWDSEHFPHGHVAFPYLEQICEWAAQAGLYVIIDLHAAPGAQQANQPFTGQYAPNAGFYKPWQYDRAYQMLSWITEVIHRWPAFRTVGMLEILNEPSQDPSVTTGLLDQYYPGAYAAIRAREAKIGIGGDQSLHVQVMNTLWGSGNPETFLTDKQFMAYDDHRYAKWDSSVAVNKNAYIADACRNNRFSNWPTIVGEFSLSVPDNVQWNGDWHPDSNKDFYNRWFAAQIIRYERDTNGWIFWSWKTQLGDYRWSYQEAVAAGVIPSNAASINRGACDGF</sequence>
<reference evidence="20 21" key="1">
    <citation type="journal article" date="2013" name="BMC Genomics">
        <title>Genomics-driven discovery of the pneumocandin biosynthetic gene cluster in the fungus Glarea lozoyensis.</title>
        <authorList>
            <person name="Chen L."/>
            <person name="Yue Q."/>
            <person name="Zhang X."/>
            <person name="Xiang M."/>
            <person name="Wang C."/>
            <person name="Li S."/>
            <person name="Che Y."/>
            <person name="Ortiz-Lopez F.J."/>
            <person name="Bills G.F."/>
            <person name="Liu X."/>
            <person name="An Z."/>
        </authorList>
    </citation>
    <scope>NUCLEOTIDE SEQUENCE [LARGE SCALE GENOMIC DNA]</scope>
    <source>
        <strain evidence="21">ATCC 20868 / MF5171</strain>
    </source>
</reference>
<evidence type="ECO:0000256" key="10">
    <source>
        <dbReference type="ARBA" id="ARBA00023326"/>
    </source>
</evidence>
<dbReference type="InterPro" id="IPR050386">
    <property type="entry name" value="Glycosyl_hydrolase_5"/>
</dbReference>
<dbReference type="AlphaFoldDB" id="S3CWA4"/>
<dbReference type="GO" id="GO:0005576">
    <property type="term" value="C:extracellular region"/>
    <property type="evidence" value="ECO:0007669"/>
    <property type="project" value="UniProtKB-SubCell"/>
</dbReference>
<dbReference type="RefSeq" id="XP_008088184.1">
    <property type="nucleotide sequence ID" value="XM_008089993.1"/>
</dbReference>
<dbReference type="HOGENOM" id="CLU_004624_7_0_1"/>
<dbReference type="GeneID" id="19466997"/>
<evidence type="ECO:0000256" key="17">
    <source>
        <dbReference type="RuleBase" id="RU361153"/>
    </source>
</evidence>
<comment type="catalytic activity">
    <reaction evidence="11">
        <text>Random hydrolysis of (1-&gt;6)-linkages in (1-&gt;6)-beta-D-glucans.</text>
        <dbReference type="EC" id="3.2.1.75"/>
    </reaction>
</comment>
<dbReference type="PANTHER" id="PTHR31297:SF39">
    <property type="entry name" value="GLUCAN ENDO-1,6-BETA-GLUCOSIDASE B"/>
    <property type="match status" value="1"/>
</dbReference>
<dbReference type="GO" id="GO:0009251">
    <property type="term" value="P:glucan catabolic process"/>
    <property type="evidence" value="ECO:0007669"/>
    <property type="project" value="TreeGrafter"/>
</dbReference>
<evidence type="ECO:0000259" key="19">
    <source>
        <dbReference type="Pfam" id="PF00150"/>
    </source>
</evidence>
<feature type="signal peptide" evidence="18">
    <location>
        <begin position="1"/>
        <end position="21"/>
    </location>
</feature>
<evidence type="ECO:0000313" key="21">
    <source>
        <dbReference type="Proteomes" id="UP000016922"/>
    </source>
</evidence>
<dbReference type="Pfam" id="PF00150">
    <property type="entry name" value="Cellulase"/>
    <property type="match status" value="1"/>
</dbReference>
<dbReference type="InterPro" id="IPR001547">
    <property type="entry name" value="Glyco_hydro_5"/>
</dbReference>
<evidence type="ECO:0000256" key="4">
    <source>
        <dbReference type="ARBA" id="ARBA00022729"/>
    </source>
</evidence>
<feature type="domain" description="Glycoside hydrolase family 5" evidence="19">
    <location>
        <begin position="111"/>
        <end position="386"/>
    </location>
</feature>
<evidence type="ECO:0000256" key="15">
    <source>
        <dbReference type="ARBA" id="ARBA00042025"/>
    </source>
</evidence>
<dbReference type="OrthoDB" id="1887033at2759"/>
<keyword evidence="3" id="KW-0964">Secreted</keyword>
<keyword evidence="6" id="KW-0325">Glycoprotein</keyword>
<evidence type="ECO:0000256" key="18">
    <source>
        <dbReference type="SAM" id="SignalP"/>
    </source>
</evidence>
<evidence type="ECO:0000256" key="7">
    <source>
        <dbReference type="ARBA" id="ARBA00023277"/>
    </source>
</evidence>
<dbReference type="Gene3D" id="3.20.20.80">
    <property type="entry name" value="Glycosidases"/>
    <property type="match status" value="1"/>
</dbReference>
<dbReference type="Proteomes" id="UP000016922">
    <property type="component" value="Unassembled WGS sequence"/>
</dbReference>
<dbReference type="OMA" id="WMLPAEW"/>
<dbReference type="SUPFAM" id="SSF51445">
    <property type="entry name" value="(Trans)glycosidases"/>
    <property type="match status" value="1"/>
</dbReference>
<dbReference type="GO" id="GO:0046557">
    <property type="term" value="F:glucan endo-1,6-beta-glucosidase activity"/>
    <property type="evidence" value="ECO:0007669"/>
    <property type="project" value="UniProtKB-EC"/>
</dbReference>
<keyword evidence="4 18" id="KW-0732">Signal</keyword>
<keyword evidence="10" id="KW-0624">Polysaccharide degradation</keyword>
<keyword evidence="5 17" id="KW-0378">Hydrolase</keyword>
<organism evidence="20 21">
    <name type="scientific">Glarea lozoyensis (strain ATCC 20868 / MF5171)</name>
    <dbReference type="NCBI Taxonomy" id="1116229"/>
    <lineage>
        <taxon>Eukaryota</taxon>
        <taxon>Fungi</taxon>
        <taxon>Dikarya</taxon>
        <taxon>Ascomycota</taxon>
        <taxon>Pezizomycotina</taxon>
        <taxon>Leotiomycetes</taxon>
        <taxon>Helotiales</taxon>
        <taxon>Helotiaceae</taxon>
        <taxon>Glarea</taxon>
    </lineage>
</organism>
<evidence type="ECO:0000256" key="14">
    <source>
        <dbReference type="ARBA" id="ARBA00041472"/>
    </source>
</evidence>
<evidence type="ECO:0000256" key="13">
    <source>
        <dbReference type="ARBA" id="ARBA00038935"/>
    </source>
</evidence>
<keyword evidence="21" id="KW-1185">Reference proteome</keyword>
<dbReference type="eggNOG" id="ENOG502RBRB">
    <property type="taxonomic scope" value="Eukaryota"/>
</dbReference>
<dbReference type="KEGG" id="glz:GLAREA_07946"/>
<evidence type="ECO:0000256" key="2">
    <source>
        <dbReference type="ARBA" id="ARBA00005641"/>
    </source>
</evidence>
<dbReference type="GO" id="GO:0004338">
    <property type="term" value="F:glucan exo-1,3-beta-glucosidase activity"/>
    <property type="evidence" value="ECO:0007669"/>
    <property type="project" value="TreeGrafter"/>
</dbReference>
<dbReference type="PANTHER" id="PTHR31297">
    <property type="entry name" value="GLUCAN ENDO-1,6-BETA-GLUCOSIDASE B"/>
    <property type="match status" value="1"/>
</dbReference>
<comment type="subcellular location">
    <subcellularLocation>
        <location evidence="1">Secreted</location>
    </subcellularLocation>
</comment>
<keyword evidence="7" id="KW-0119">Carbohydrate metabolism</keyword>
<evidence type="ECO:0000256" key="1">
    <source>
        <dbReference type="ARBA" id="ARBA00004613"/>
    </source>
</evidence>
<keyword evidence="9" id="KW-0961">Cell wall biogenesis/degradation</keyword>
<evidence type="ECO:0000313" key="20">
    <source>
        <dbReference type="EMBL" id="EPE24096.1"/>
    </source>
</evidence>
<evidence type="ECO:0000256" key="6">
    <source>
        <dbReference type="ARBA" id="ARBA00023180"/>
    </source>
</evidence>
<gene>
    <name evidence="20" type="ORF">GLAREA_07946</name>
</gene>
<evidence type="ECO:0000256" key="3">
    <source>
        <dbReference type="ARBA" id="ARBA00022525"/>
    </source>
</evidence>
<dbReference type="GO" id="GO:0071555">
    <property type="term" value="P:cell wall organization"/>
    <property type="evidence" value="ECO:0007669"/>
    <property type="project" value="UniProtKB-KW"/>
</dbReference>
<dbReference type="InterPro" id="IPR017853">
    <property type="entry name" value="GH"/>
</dbReference>
<keyword evidence="8 17" id="KW-0326">Glycosidase</keyword>
<dbReference type="EMBL" id="KE145373">
    <property type="protein sequence ID" value="EPE24096.1"/>
    <property type="molecule type" value="Genomic_DNA"/>
</dbReference>
<comment type="similarity">
    <text evidence="2 17">Belongs to the glycosyl hydrolase 5 (cellulase A) family.</text>
</comment>
<comment type="function">
    <text evidence="12">Beta-glucanases participate in the metabolism of beta-glucan, the main structural component of the cell wall. Acts on lutean, pustulan and 1,6-oligo-beta-D-glucosides.</text>
</comment>
<evidence type="ECO:0000256" key="11">
    <source>
        <dbReference type="ARBA" id="ARBA00036633"/>
    </source>
</evidence>
<evidence type="ECO:0000256" key="12">
    <source>
        <dbReference type="ARBA" id="ARBA00037628"/>
    </source>
</evidence>
<evidence type="ECO:0000256" key="9">
    <source>
        <dbReference type="ARBA" id="ARBA00023316"/>
    </source>
</evidence>
<dbReference type="FunFam" id="3.20.20.80:FF:000269">
    <property type="entry name" value="Probable glucan endo-1,6-beta-glucosidase B"/>
    <property type="match status" value="1"/>
</dbReference>
<evidence type="ECO:0000256" key="5">
    <source>
        <dbReference type="ARBA" id="ARBA00022801"/>
    </source>
</evidence>
<name>S3CWA4_GLAL2</name>
<accession>S3CWA4</accession>
<feature type="chain" id="PRO_5004519216" description="glucan endo-1,6-beta-glucosidase" evidence="18">
    <location>
        <begin position="22"/>
        <end position="420"/>
    </location>
</feature>